<name>A0A0E9NEH6_SAICN</name>
<evidence type="ECO:0000313" key="12">
    <source>
        <dbReference type="Proteomes" id="UP000033140"/>
    </source>
</evidence>
<keyword evidence="5 8" id="KW-0489">Methyltransferase</keyword>
<evidence type="ECO:0000256" key="7">
    <source>
        <dbReference type="ARBA" id="ARBA00022691"/>
    </source>
</evidence>
<protein>
    <recommendedName>
        <fullName evidence="4 8">Leucine carboxyl methyltransferase 1</fullName>
        <ecNumber evidence="3 8">2.1.1.233</ecNumber>
    </recommendedName>
</protein>
<dbReference type="STRING" id="698492.A0A0E9NEH6"/>
<keyword evidence="12" id="KW-1185">Reference proteome</keyword>
<comment type="similarity">
    <text evidence="2 8">Belongs to the methyltransferase superfamily. LCMT family.</text>
</comment>
<evidence type="ECO:0000256" key="6">
    <source>
        <dbReference type="ARBA" id="ARBA00022679"/>
    </source>
</evidence>
<dbReference type="InterPro" id="IPR007213">
    <property type="entry name" value="Ppm1/Ppm2/Tcmp"/>
</dbReference>
<feature type="binding site" evidence="9">
    <location>
        <position position="225"/>
    </location>
    <ligand>
        <name>S-adenosyl-L-methionine</name>
        <dbReference type="ChEBI" id="CHEBI:59789"/>
    </ligand>
</feature>
<evidence type="ECO:0000256" key="9">
    <source>
        <dbReference type="PIRSR" id="PIRSR016305-1"/>
    </source>
</evidence>
<evidence type="ECO:0000256" key="8">
    <source>
        <dbReference type="PIRNR" id="PIRNR016305"/>
    </source>
</evidence>
<dbReference type="InterPro" id="IPR016651">
    <property type="entry name" value="LCMT1"/>
</dbReference>
<accession>A0A0E9NEH6</accession>
<dbReference type="Proteomes" id="UP000033140">
    <property type="component" value="Unassembled WGS sequence"/>
</dbReference>
<reference evidence="11 12" key="2">
    <citation type="journal article" date="2014" name="J. Gen. Appl. Microbiol.">
        <title>The early diverging ascomycetous budding yeast Saitoella complicata has three histone deacetylases belonging to the Clr6, Hos2, and Rpd3 lineages.</title>
        <authorList>
            <person name="Nishida H."/>
            <person name="Matsumoto T."/>
            <person name="Kondo S."/>
            <person name="Hamamoto M."/>
            <person name="Yoshikawa H."/>
        </authorList>
    </citation>
    <scope>NUCLEOTIDE SEQUENCE [LARGE SCALE GENOMIC DNA]</scope>
    <source>
        <strain evidence="11 12">NRRL Y-17804</strain>
    </source>
</reference>
<dbReference type="SUPFAM" id="SSF53335">
    <property type="entry name" value="S-adenosyl-L-methionine-dependent methyltransferases"/>
    <property type="match status" value="1"/>
</dbReference>
<evidence type="ECO:0000313" key="11">
    <source>
        <dbReference type="EMBL" id="GAO48257.1"/>
    </source>
</evidence>
<evidence type="ECO:0000256" key="2">
    <source>
        <dbReference type="ARBA" id="ARBA00010703"/>
    </source>
</evidence>
<dbReference type="EMBL" id="BACD03000013">
    <property type="protein sequence ID" value="GAO48257.1"/>
    <property type="molecule type" value="Genomic_DNA"/>
</dbReference>
<dbReference type="PANTHER" id="PTHR13600">
    <property type="entry name" value="LEUCINE CARBOXYL METHYLTRANSFERASE"/>
    <property type="match status" value="1"/>
</dbReference>
<dbReference type="GO" id="GO:0032259">
    <property type="term" value="P:methylation"/>
    <property type="evidence" value="ECO:0007669"/>
    <property type="project" value="UniProtKB-KW"/>
</dbReference>
<feature type="binding site" evidence="9">
    <location>
        <position position="77"/>
    </location>
    <ligand>
        <name>S-adenosyl-L-methionine</name>
        <dbReference type="ChEBI" id="CHEBI:59789"/>
    </ligand>
</feature>
<dbReference type="PIRSF" id="PIRSF016305">
    <property type="entry name" value="LCM_mtfrase"/>
    <property type="match status" value="1"/>
</dbReference>
<evidence type="ECO:0000256" key="10">
    <source>
        <dbReference type="SAM" id="MobiDB-lite"/>
    </source>
</evidence>
<sequence>MSFPPLRDPFATPDPTPSRPVDPTLPIQGTDSDALLSRWSAVQTGYLHDPYIQHFVPLRQRRSQRRPPVINRGTWVRTLAIDALVERFLEVTEDKERAGSEIKRQVVSFGAGSDTRYWRLMERLRIEKPGKSPNEQPRIDAFRWHEIDFPSMIKKKAKTIATTPDLLAPIRGTDGFESVHIDQSAGTIVSPSYCLHALDLTNLPSLAPNDIPNLDPSLPTLFISECCLIYLPPDKVTGILNWITGNFGSAGLLIYEPILPHTHFGKMMTHNLSSRDITLRTFGTYPDLRSQARRFLDGRFTAGTAKDINELHDKWIPEDEIRRVQGVEMLDEVEEWKLLGAQYCISWGYKEKDAGVNTWAGWRGLEDK</sequence>
<proteinExistence type="inferred from homology"/>
<feature type="region of interest" description="Disordered" evidence="10">
    <location>
        <begin position="1"/>
        <end position="29"/>
    </location>
</feature>
<dbReference type="InterPro" id="IPR029063">
    <property type="entry name" value="SAM-dependent_MTases_sf"/>
</dbReference>
<dbReference type="PANTHER" id="PTHR13600:SF21">
    <property type="entry name" value="LEUCINE CARBOXYL METHYLTRANSFERASE 1"/>
    <property type="match status" value="1"/>
</dbReference>
<feature type="binding site" evidence="9">
    <location>
        <begin position="199"/>
        <end position="200"/>
    </location>
    <ligand>
        <name>S-adenosyl-L-methionine</name>
        <dbReference type="ChEBI" id="CHEBI:59789"/>
    </ligand>
</feature>
<dbReference type="AlphaFoldDB" id="A0A0E9NEH6"/>
<evidence type="ECO:0000256" key="4">
    <source>
        <dbReference type="ARBA" id="ARBA00017497"/>
    </source>
</evidence>
<evidence type="ECO:0000256" key="5">
    <source>
        <dbReference type="ARBA" id="ARBA00022603"/>
    </source>
</evidence>
<keyword evidence="7 8" id="KW-0949">S-adenosyl-L-methionine</keyword>
<dbReference type="Pfam" id="PF04072">
    <property type="entry name" value="LCM"/>
    <property type="match status" value="1"/>
</dbReference>
<dbReference type="EC" id="2.1.1.233" evidence="3 8"/>
<dbReference type="GO" id="GO:0018423">
    <property type="term" value="F:protein C-terminal leucine carboxyl O-methyltransferase activity"/>
    <property type="evidence" value="ECO:0007669"/>
    <property type="project" value="UniProtKB-EC"/>
</dbReference>
<dbReference type="Gene3D" id="3.40.50.150">
    <property type="entry name" value="Vaccinia Virus protein VP39"/>
    <property type="match status" value="1"/>
</dbReference>
<evidence type="ECO:0000256" key="3">
    <source>
        <dbReference type="ARBA" id="ARBA00012834"/>
    </source>
</evidence>
<gene>
    <name evidence="11" type="ORF">G7K_2437-t1</name>
</gene>
<feature type="binding site" evidence="9">
    <location>
        <position position="110"/>
    </location>
    <ligand>
        <name>S-adenosyl-L-methionine</name>
        <dbReference type="ChEBI" id="CHEBI:59789"/>
    </ligand>
</feature>
<dbReference type="OrthoDB" id="203237at2759"/>
<comment type="function">
    <text evidence="8">Methylates the carboxyl group of the C-terminal leucine residue of protein phosphatase 2A catalytic subunits to form alpha-leucine ester residues.</text>
</comment>
<keyword evidence="6 8" id="KW-0808">Transferase</keyword>
<comment type="caution">
    <text evidence="11">The sequence shown here is derived from an EMBL/GenBank/DDBJ whole genome shotgun (WGS) entry which is preliminary data.</text>
</comment>
<reference evidence="11 12" key="1">
    <citation type="journal article" date="2011" name="J. Gen. Appl. Microbiol.">
        <title>Draft genome sequencing of the enigmatic yeast Saitoella complicata.</title>
        <authorList>
            <person name="Nishida H."/>
            <person name="Hamamoto M."/>
            <person name="Sugiyama J."/>
        </authorList>
    </citation>
    <scope>NUCLEOTIDE SEQUENCE [LARGE SCALE GENOMIC DNA]</scope>
    <source>
        <strain evidence="11 12">NRRL Y-17804</strain>
    </source>
</reference>
<reference evidence="11 12" key="3">
    <citation type="journal article" date="2015" name="Genome Announc.">
        <title>Draft Genome Sequence of the Archiascomycetous Yeast Saitoella complicata.</title>
        <authorList>
            <person name="Yamauchi K."/>
            <person name="Kondo S."/>
            <person name="Hamamoto M."/>
            <person name="Takahashi Y."/>
            <person name="Ogura Y."/>
            <person name="Hayashi T."/>
            <person name="Nishida H."/>
        </authorList>
    </citation>
    <scope>NUCLEOTIDE SEQUENCE [LARGE SCALE GENOMIC DNA]</scope>
    <source>
        <strain evidence="11 12">NRRL Y-17804</strain>
    </source>
</reference>
<dbReference type="OMA" id="IIYEPIR"/>
<comment type="catalytic activity">
    <reaction evidence="1 8">
        <text>[phosphatase 2A protein]-C-terminal L-leucine + S-adenosyl-L-methionine = [phosphatase 2A protein]-C-terminal L-leucine methyl ester + S-adenosyl-L-homocysteine</text>
        <dbReference type="Rhea" id="RHEA:48544"/>
        <dbReference type="Rhea" id="RHEA-COMP:12134"/>
        <dbReference type="Rhea" id="RHEA-COMP:12135"/>
        <dbReference type="ChEBI" id="CHEBI:57856"/>
        <dbReference type="ChEBI" id="CHEBI:59789"/>
        <dbReference type="ChEBI" id="CHEBI:90516"/>
        <dbReference type="ChEBI" id="CHEBI:90517"/>
        <dbReference type="EC" id="2.1.1.233"/>
    </reaction>
</comment>
<organism evidence="11 12">
    <name type="scientific">Saitoella complicata (strain BCRC 22490 / CBS 7301 / JCM 7358 / NBRC 10748 / NRRL Y-17804)</name>
    <dbReference type="NCBI Taxonomy" id="698492"/>
    <lineage>
        <taxon>Eukaryota</taxon>
        <taxon>Fungi</taxon>
        <taxon>Dikarya</taxon>
        <taxon>Ascomycota</taxon>
        <taxon>Taphrinomycotina</taxon>
        <taxon>Taphrinomycotina incertae sedis</taxon>
        <taxon>Saitoella</taxon>
    </lineage>
</organism>
<dbReference type="RefSeq" id="XP_019022489.1">
    <property type="nucleotide sequence ID" value="XM_019171690.1"/>
</dbReference>
<evidence type="ECO:0000256" key="1">
    <source>
        <dbReference type="ARBA" id="ARBA00000724"/>
    </source>
</evidence>